<organism evidence="5 6">
    <name type="scientific">Streptomyces noursei</name>
    <name type="common">Streptomyces albulus</name>
    <dbReference type="NCBI Taxonomy" id="1971"/>
    <lineage>
        <taxon>Bacteria</taxon>
        <taxon>Bacillati</taxon>
        <taxon>Actinomycetota</taxon>
        <taxon>Actinomycetes</taxon>
        <taxon>Kitasatosporales</taxon>
        <taxon>Streptomycetaceae</taxon>
        <taxon>Streptomyces</taxon>
    </lineage>
</organism>
<dbReference type="EMBL" id="BHXC01000007">
    <property type="protein sequence ID" value="GCB94617.1"/>
    <property type="molecule type" value="Genomic_DNA"/>
</dbReference>
<evidence type="ECO:0000313" key="5">
    <source>
        <dbReference type="EMBL" id="GCB94617.1"/>
    </source>
</evidence>
<keyword evidence="1" id="KW-0805">Transcription regulation</keyword>
<keyword evidence="2" id="KW-0238">DNA-binding</keyword>
<dbReference type="RefSeq" id="WP_037633848.1">
    <property type="nucleotide sequence ID" value="NZ_BHXC01000007.1"/>
</dbReference>
<dbReference type="STRING" id="68570.DC74_6506"/>
<dbReference type="AlphaFoldDB" id="A0A059WGL7"/>
<sequence>MVMVRERTKGTGGGAARQRLTVQDWADAALAAMGEGGLSAVAVEPLAARLGTTKGSFYWHFANRDALIEAALDRWAQARTEAAIAELADEPDPGARLRRLFLRATRRAAEDPLEVSLLASAGDPRVSAVLARVTDRRIGHIADLFVELGFPEDEAHRRGLLAYTAYLGHTQLSHSVPRSLPDGLARERHLDAVLETLLHPAGTSGADPDVRPSDPPHRAADATAERG</sequence>
<evidence type="ECO:0000256" key="4">
    <source>
        <dbReference type="SAM" id="MobiDB-lite"/>
    </source>
</evidence>
<comment type="caution">
    <text evidence="5">The sequence shown here is derived from an EMBL/GenBank/DDBJ whole genome shotgun (WGS) entry which is preliminary data.</text>
</comment>
<evidence type="ECO:0000256" key="3">
    <source>
        <dbReference type="ARBA" id="ARBA00023163"/>
    </source>
</evidence>
<protein>
    <submittedName>
        <fullName evidence="5">TetR family transcriptional regulator</fullName>
    </submittedName>
</protein>
<dbReference type="PRINTS" id="PR00455">
    <property type="entry name" value="HTHTETR"/>
</dbReference>
<gene>
    <name evidence="5" type="ORF">SALB_07417</name>
</gene>
<dbReference type="SUPFAM" id="SSF46689">
    <property type="entry name" value="Homeodomain-like"/>
    <property type="match status" value="1"/>
</dbReference>
<dbReference type="Gene3D" id="1.10.357.10">
    <property type="entry name" value="Tetracycline Repressor, domain 2"/>
    <property type="match status" value="1"/>
</dbReference>
<dbReference type="InterPro" id="IPR001647">
    <property type="entry name" value="HTH_TetR"/>
</dbReference>
<evidence type="ECO:0000256" key="2">
    <source>
        <dbReference type="ARBA" id="ARBA00023125"/>
    </source>
</evidence>
<feature type="region of interest" description="Disordered" evidence="4">
    <location>
        <begin position="200"/>
        <end position="227"/>
    </location>
</feature>
<accession>A0A059WGL7</accession>
<dbReference type="eggNOG" id="COG1309">
    <property type="taxonomic scope" value="Bacteria"/>
</dbReference>
<evidence type="ECO:0000313" key="6">
    <source>
        <dbReference type="Proteomes" id="UP000288351"/>
    </source>
</evidence>
<dbReference type="PANTHER" id="PTHR30055:SF234">
    <property type="entry name" value="HTH-TYPE TRANSCRIPTIONAL REGULATOR BETI"/>
    <property type="match status" value="1"/>
</dbReference>
<evidence type="ECO:0000256" key="1">
    <source>
        <dbReference type="ARBA" id="ARBA00023015"/>
    </source>
</evidence>
<dbReference type="GO" id="GO:0000976">
    <property type="term" value="F:transcription cis-regulatory region binding"/>
    <property type="evidence" value="ECO:0007669"/>
    <property type="project" value="TreeGrafter"/>
</dbReference>
<keyword evidence="3" id="KW-0804">Transcription</keyword>
<reference evidence="5 6" key="1">
    <citation type="journal article" date="2019" name="Microbiol. Resour. Announc.">
        <title>Draft Genome Sequence of the Most Traditional epsilon-Poly-l-Lysine Producer, Streptomyces albulus NBRC14147.</title>
        <authorList>
            <person name="Yamanaka K."/>
            <person name="Hamano Y."/>
        </authorList>
    </citation>
    <scope>NUCLEOTIDE SEQUENCE [LARGE SCALE GENOMIC DNA]</scope>
    <source>
        <strain evidence="5 6">NBRC 14147</strain>
    </source>
</reference>
<dbReference type="PANTHER" id="PTHR30055">
    <property type="entry name" value="HTH-TYPE TRANSCRIPTIONAL REGULATOR RUTR"/>
    <property type="match status" value="1"/>
</dbReference>
<feature type="compositionally biased region" description="Basic and acidic residues" evidence="4">
    <location>
        <begin position="208"/>
        <end position="227"/>
    </location>
</feature>
<dbReference type="InterPro" id="IPR009057">
    <property type="entry name" value="Homeodomain-like_sf"/>
</dbReference>
<name>A0A059WGL7_STRNR</name>
<dbReference type="PROSITE" id="PS50977">
    <property type="entry name" value="HTH_TETR_2"/>
    <property type="match status" value="1"/>
</dbReference>
<dbReference type="InterPro" id="IPR050109">
    <property type="entry name" value="HTH-type_TetR-like_transc_reg"/>
</dbReference>
<dbReference type="Pfam" id="PF00440">
    <property type="entry name" value="TetR_N"/>
    <property type="match status" value="1"/>
</dbReference>
<dbReference type="Proteomes" id="UP000288351">
    <property type="component" value="Unassembled WGS sequence"/>
</dbReference>
<dbReference type="GO" id="GO:0003700">
    <property type="term" value="F:DNA-binding transcription factor activity"/>
    <property type="evidence" value="ECO:0007669"/>
    <property type="project" value="TreeGrafter"/>
</dbReference>
<proteinExistence type="predicted"/>